<feature type="transmembrane region" description="Helical" evidence="7">
    <location>
        <begin position="214"/>
        <end position="237"/>
    </location>
</feature>
<dbReference type="Pfam" id="PF06808">
    <property type="entry name" value="DctM"/>
    <property type="match status" value="1"/>
</dbReference>
<dbReference type="GO" id="GO:0022857">
    <property type="term" value="F:transmembrane transporter activity"/>
    <property type="evidence" value="ECO:0007669"/>
    <property type="project" value="TreeGrafter"/>
</dbReference>
<dbReference type="Proteomes" id="UP000298460">
    <property type="component" value="Unassembled WGS sequence"/>
</dbReference>
<keyword evidence="10" id="KW-1185">Reference proteome</keyword>
<comment type="subcellular location">
    <subcellularLocation>
        <location evidence="1">Cell inner membrane</location>
        <topology evidence="1">Multi-pass membrane protein</topology>
    </subcellularLocation>
</comment>
<gene>
    <name evidence="9" type="ORF">E4K67_07405</name>
</gene>
<keyword evidence="2" id="KW-1003">Cell membrane</keyword>
<feature type="transmembrane region" description="Helical" evidence="7">
    <location>
        <begin position="273"/>
        <end position="295"/>
    </location>
</feature>
<feature type="transmembrane region" description="Helical" evidence="7">
    <location>
        <begin position="105"/>
        <end position="125"/>
    </location>
</feature>
<evidence type="ECO:0000256" key="5">
    <source>
        <dbReference type="ARBA" id="ARBA00022989"/>
    </source>
</evidence>
<feature type="domain" description="TRAP C4-dicarboxylate transport system permease DctM subunit" evidence="8">
    <location>
        <begin position="8"/>
        <end position="417"/>
    </location>
</feature>
<evidence type="ECO:0000256" key="6">
    <source>
        <dbReference type="ARBA" id="ARBA00023136"/>
    </source>
</evidence>
<evidence type="ECO:0000256" key="2">
    <source>
        <dbReference type="ARBA" id="ARBA00022475"/>
    </source>
</evidence>
<evidence type="ECO:0000256" key="1">
    <source>
        <dbReference type="ARBA" id="ARBA00004429"/>
    </source>
</evidence>
<proteinExistence type="predicted"/>
<evidence type="ECO:0000313" key="9">
    <source>
        <dbReference type="EMBL" id="TGE39259.1"/>
    </source>
</evidence>
<dbReference type="EMBL" id="SPQQ01000002">
    <property type="protein sequence ID" value="TGE39259.1"/>
    <property type="molecule type" value="Genomic_DNA"/>
</dbReference>
<reference evidence="9 10" key="1">
    <citation type="submission" date="2019-03" db="EMBL/GenBank/DDBJ databases">
        <title>Draft Genome Sequence of Desulfosporosinus fructosivorans Strain 63.6F, Isolated from Marine Sediment in the Baltic Sea.</title>
        <authorList>
            <person name="Hausmann B."/>
            <person name="Vandieken V."/>
            <person name="Pjevac P."/>
            <person name="Schreck K."/>
            <person name="Herbold C.W."/>
            <person name="Loy A."/>
        </authorList>
    </citation>
    <scope>NUCLEOTIDE SEQUENCE [LARGE SCALE GENOMIC DNA]</scope>
    <source>
        <strain evidence="9 10">63.6F</strain>
    </source>
</reference>
<keyword evidence="3" id="KW-0997">Cell inner membrane</keyword>
<dbReference type="InterPro" id="IPR010656">
    <property type="entry name" value="DctM"/>
</dbReference>
<dbReference type="RefSeq" id="WP_135545754.1">
    <property type="nucleotide sequence ID" value="NZ_SPQQ01000002.1"/>
</dbReference>
<evidence type="ECO:0000259" key="8">
    <source>
        <dbReference type="Pfam" id="PF06808"/>
    </source>
</evidence>
<dbReference type="NCBIfam" id="TIGR00786">
    <property type="entry name" value="dctM"/>
    <property type="match status" value="1"/>
</dbReference>
<feature type="transmembrane region" description="Helical" evidence="7">
    <location>
        <begin position="243"/>
        <end position="261"/>
    </location>
</feature>
<evidence type="ECO:0000256" key="7">
    <source>
        <dbReference type="SAM" id="Phobius"/>
    </source>
</evidence>
<organism evidence="9 10">
    <name type="scientific">Desulfosporosinus fructosivorans</name>
    <dbReference type="NCBI Taxonomy" id="2018669"/>
    <lineage>
        <taxon>Bacteria</taxon>
        <taxon>Bacillati</taxon>
        <taxon>Bacillota</taxon>
        <taxon>Clostridia</taxon>
        <taxon>Eubacteriales</taxon>
        <taxon>Desulfitobacteriaceae</taxon>
        <taxon>Desulfosporosinus</taxon>
    </lineage>
</organism>
<sequence length="423" mass="44972">MSSLLIFIGLLLVLLVLRVPIFISLAMSAMGLGVIKFDDPYLAFVVQKMFSGADNLTLMAIPLFMLTGDLMNNGGMSKRLIDFSNCCVGWIRGGLGFVTVMTCCFLAAILGSSSACAAIVAAILIPAMVKRGYDLEFAGALTAASGGIGPIIPPSATALIYAVAASQSVKELFIAGYVPGVMIAAGFMLYTYYVARKKGYPAEPKPTVKSFFTALKSAIIPLMLPIIIMGGIVSGIFTATESAVVAVLYCVFVSVFLYKEIKVKDLPKSLMNSAKMSCIVLAVMTTANFLGYIMTLSQIPQATTAAITSFTESPIVFLLMINVILIFAGMFLDAACAIVILVPVLLPAALALGVDPVFFGVMMTVNLMIGVLTPPVGLNLYVVSSISDINILRLSKAVLPFIFIMIVVLLIMVFFPQTVTFLL</sequence>
<evidence type="ECO:0000256" key="3">
    <source>
        <dbReference type="ARBA" id="ARBA00022519"/>
    </source>
</evidence>
<dbReference type="PIRSF" id="PIRSF006066">
    <property type="entry name" value="HI0050"/>
    <property type="match status" value="1"/>
</dbReference>
<feature type="transmembrane region" description="Helical" evidence="7">
    <location>
        <begin position="174"/>
        <end position="193"/>
    </location>
</feature>
<name>A0A4Z0RAA6_9FIRM</name>
<feature type="transmembrane region" description="Helical" evidence="7">
    <location>
        <begin position="357"/>
        <end position="377"/>
    </location>
</feature>
<evidence type="ECO:0000256" key="4">
    <source>
        <dbReference type="ARBA" id="ARBA00022692"/>
    </source>
</evidence>
<dbReference type="OrthoDB" id="9772674at2"/>
<accession>A0A4Z0RAA6</accession>
<feature type="transmembrane region" description="Helical" evidence="7">
    <location>
        <begin position="397"/>
        <end position="415"/>
    </location>
</feature>
<feature type="transmembrane region" description="Helical" evidence="7">
    <location>
        <begin position="315"/>
        <end position="345"/>
    </location>
</feature>
<comment type="caution">
    <text evidence="9">The sequence shown here is derived from an EMBL/GenBank/DDBJ whole genome shotgun (WGS) entry which is preliminary data.</text>
</comment>
<keyword evidence="5 7" id="KW-1133">Transmembrane helix</keyword>
<dbReference type="GO" id="GO:0005886">
    <property type="term" value="C:plasma membrane"/>
    <property type="evidence" value="ECO:0007669"/>
    <property type="project" value="UniProtKB-SubCell"/>
</dbReference>
<protein>
    <submittedName>
        <fullName evidence="9">TRAP transporter large permease</fullName>
    </submittedName>
</protein>
<dbReference type="AlphaFoldDB" id="A0A4Z0RAA6"/>
<dbReference type="InterPro" id="IPR004681">
    <property type="entry name" value="TRAP_DctM"/>
</dbReference>
<evidence type="ECO:0000313" key="10">
    <source>
        <dbReference type="Proteomes" id="UP000298460"/>
    </source>
</evidence>
<feature type="transmembrane region" description="Helical" evidence="7">
    <location>
        <begin position="137"/>
        <end position="162"/>
    </location>
</feature>
<dbReference type="PANTHER" id="PTHR33362:SF5">
    <property type="entry name" value="C4-DICARBOXYLATE TRAP TRANSPORTER LARGE PERMEASE PROTEIN DCTM"/>
    <property type="match status" value="1"/>
</dbReference>
<keyword evidence="6 7" id="KW-0472">Membrane</keyword>
<keyword evidence="4 7" id="KW-0812">Transmembrane</keyword>
<dbReference type="PANTHER" id="PTHR33362">
    <property type="entry name" value="SIALIC ACID TRAP TRANSPORTER PERMEASE PROTEIN SIAT-RELATED"/>
    <property type="match status" value="1"/>
</dbReference>